<dbReference type="EMBL" id="JBHMEI010000020">
    <property type="protein sequence ID" value="MFB9204724.1"/>
    <property type="molecule type" value="Genomic_DNA"/>
</dbReference>
<gene>
    <name evidence="3" type="ORF">ACFFV7_26265</name>
</gene>
<dbReference type="Gene3D" id="2.30.110.10">
    <property type="entry name" value="Electron Transport, Fmn-binding Protein, Chain A"/>
    <property type="match status" value="1"/>
</dbReference>
<dbReference type="GO" id="GO:0016491">
    <property type="term" value="F:oxidoreductase activity"/>
    <property type="evidence" value="ECO:0007669"/>
    <property type="project" value="UniProtKB-KW"/>
</dbReference>
<dbReference type="PANTHER" id="PTHR30466">
    <property type="entry name" value="FLAVIN REDUCTASE"/>
    <property type="match status" value="1"/>
</dbReference>
<keyword evidence="4" id="KW-1185">Reference proteome</keyword>
<feature type="domain" description="Flavin reductase like" evidence="2">
    <location>
        <begin position="20"/>
        <end position="167"/>
    </location>
</feature>
<dbReference type="PANTHER" id="PTHR30466:SF1">
    <property type="entry name" value="FMN REDUCTASE (NADH) RUTF"/>
    <property type="match status" value="1"/>
</dbReference>
<comment type="caution">
    <text evidence="3">The sequence shown here is derived from an EMBL/GenBank/DDBJ whole genome shotgun (WGS) entry which is preliminary data.</text>
</comment>
<evidence type="ECO:0000259" key="2">
    <source>
        <dbReference type="SMART" id="SM00903"/>
    </source>
</evidence>
<accession>A0ABV5IJL3</accession>
<dbReference type="SMART" id="SM00903">
    <property type="entry name" value="Flavin_Reduct"/>
    <property type="match status" value="1"/>
</dbReference>
<keyword evidence="1 3" id="KW-0560">Oxidoreductase</keyword>
<organism evidence="3 4">
    <name type="scientific">Nonomuraea spiralis</name>
    <dbReference type="NCBI Taxonomy" id="46182"/>
    <lineage>
        <taxon>Bacteria</taxon>
        <taxon>Bacillati</taxon>
        <taxon>Actinomycetota</taxon>
        <taxon>Actinomycetes</taxon>
        <taxon>Streptosporangiales</taxon>
        <taxon>Streptosporangiaceae</taxon>
        <taxon>Nonomuraea</taxon>
    </lineage>
</organism>
<name>A0ABV5IJL3_9ACTN</name>
<dbReference type="Pfam" id="PF01613">
    <property type="entry name" value="Flavin_Reduct"/>
    <property type="match status" value="1"/>
</dbReference>
<sequence length="177" mass="18518">MQVHSSAPAVADAKALRDAFGVFATGVTVITTGGSVPHAMTANSFTSVSLDPPLLLVCVGKGAVMHQCITAATSFGVSVLAGHQEAEARHFADRYRPLGLAQFADIEVTPGEVTGVPLIAGAAAMFECRVWRAYDGGDHTIFVGEVLSLTRRDDCDGLLVYRGRFGEASPALQRVSA</sequence>
<dbReference type="SUPFAM" id="SSF50475">
    <property type="entry name" value="FMN-binding split barrel"/>
    <property type="match status" value="1"/>
</dbReference>
<reference evidence="3 4" key="1">
    <citation type="submission" date="2024-09" db="EMBL/GenBank/DDBJ databases">
        <authorList>
            <person name="Sun Q."/>
            <person name="Mori K."/>
        </authorList>
    </citation>
    <scope>NUCLEOTIDE SEQUENCE [LARGE SCALE GENOMIC DNA]</scope>
    <source>
        <strain evidence="3 4">CCM 3426</strain>
    </source>
</reference>
<dbReference type="InterPro" id="IPR050268">
    <property type="entry name" value="NADH-dep_flavin_reductase"/>
</dbReference>
<evidence type="ECO:0000313" key="3">
    <source>
        <dbReference type="EMBL" id="MFB9204724.1"/>
    </source>
</evidence>
<dbReference type="InterPro" id="IPR012349">
    <property type="entry name" value="Split_barrel_FMN-bd"/>
</dbReference>
<dbReference type="InterPro" id="IPR002563">
    <property type="entry name" value="Flavin_Rdtase-like_dom"/>
</dbReference>
<evidence type="ECO:0000256" key="1">
    <source>
        <dbReference type="ARBA" id="ARBA00023002"/>
    </source>
</evidence>
<dbReference type="EC" id="1.5.1.-" evidence="3"/>
<dbReference type="RefSeq" id="WP_189650277.1">
    <property type="nucleotide sequence ID" value="NZ_BMRC01000013.1"/>
</dbReference>
<proteinExistence type="predicted"/>
<dbReference type="Proteomes" id="UP001589647">
    <property type="component" value="Unassembled WGS sequence"/>
</dbReference>
<evidence type="ECO:0000313" key="4">
    <source>
        <dbReference type="Proteomes" id="UP001589647"/>
    </source>
</evidence>
<protein>
    <submittedName>
        <fullName evidence="3">Flavin reductase family protein</fullName>
        <ecNumber evidence="3">1.5.1.-</ecNumber>
    </submittedName>
</protein>